<dbReference type="AlphaFoldDB" id="A0A4P9XN02"/>
<protein>
    <submittedName>
        <fullName evidence="3">Metallo-dependent phosphatase-like protein</fullName>
    </submittedName>
</protein>
<dbReference type="PANTHER" id="PTHR22953:SF153">
    <property type="entry name" value="PURPLE ACID PHOSPHATASE"/>
    <property type="match status" value="1"/>
</dbReference>
<gene>
    <name evidence="3" type="ORF">THASP1DRAFT_30995</name>
</gene>
<dbReference type="STRING" id="78915.A0A4P9XN02"/>
<evidence type="ECO:0000259" key="2">
    <source>
        <dbReference type="Pfam" id="PF00149"/>
    </source>
</evidence>
<dbReference type="PANTHER" id="PTHR22953">
    <property type="entry name" value="ACID PHOSPHATASE RELATED"/>
    <property type="match status" value="1"/>
</dbReference>
<dbReference type="InterPro" id="IPR039331">
    <property type="entry name" value="PAPs-like"/>
</dbReference>
<dbReference type="Gene3D" id="3.60.21.10">
    <property type="match status" value="1"/>
</dbReference>
<dbReference type="Pfam" id="PF00149">
    <property type="entry name" value="Metallophos"/>
    <property type="match status" value="1"/>
</dbReference>
<dbReference type="InterPro" id="IPR004843">
    <property type="entry name" value="Calcineurin-like_PHP"/>
</dbReference>
<sequence>MRLLRPVIYEWRANKKYDAWEEGTECGWRKQPIVTYWNSTHAAVTGETSCQLPGSVWLQWKQQTQDSIRNGVLPQTFAAATAVHPIKYAERHYVYRGAIPLDMLPSGVPGNSSVGPIDITFQWSWAHDKDADTRLTQRHLIKANEQYTLPSENFMYLRDIPTVGGHGDSTQQTDMRIALIADNQYNAPVFQDLVYAIAKHKPHAWVHAGDAVQNPESLRDWETDFYEPVVAAGMNNVPLLYARGNHDDVTDYSWPGQAESERGRIYHQAVPSWFAVTLGGARWIILDALRDSDPNQDQFLLAELAGPAAAAASFVIVVVHVPPYIEFWCPKGWANGERDQWGPNVRLRWAGWFEEHRVDLVISGHQHNYQRGKRHDTTYTIVGGGGGMLDRERVEDWHMYERTVIDYHYVMLTLTSRRLHWSAYSATGKEIDTFNLEKRR</sequence>
<name>A0A4P9XN02_9FUNG</name>
<dbReference type="GO" id="GO:0003993">
    <property type="term" value="F:acid phosphatase activity"/>
    <property type="evidence" value="ECO:0007669"/>
    <property type="project" value="InterPro"/>
</dbReference>
<proteinExistence type="predicted"/>
<dbReference type="Proteomes" id="UP000271241">
    <property type="component" value="Unassembled WGS sequence"/>
</dbReference>
<feature type="domain" description="Calcineurin-like phosphoesterase" evidence="2">
    <location>
        <begin position="175"/>
        <end position="369"/>
    </location>
</feature>
<dbReference type="OrthoDB" id="45007at2759"/>
<keyword evidence="4" id="KW-1185">Reference proteome</keyword>
<dbReference type="EMBL" id="KZ992753">
    <property type="protein sequence ID" value="RKP07192.1"/>
    <property type="molecule type" value="Genomic_DNA"/>
</dbReference>
<organism evidence="3 4">
    <name type="scientific">Thamnocephalis sphaerospora</name>
    <dbReference type="NCBI Taxonomy" id="78915"/>
    <lineage>
        <taxon>Eukaryota</taxon>
        <taxon>Fungi</taxon>
        <taxon>Fungi incertae sedis</taxon>
        <taxon>Zoopagomycota</taxon>
        <taxon>Zoopagomycotina</taxon>
        <taxon>Zoopagomycetes</taxon>
        <taxon>Zoopagales</taxon>
        <taxon>Sigmoideomycetaceae</taxon>
        <taxon>Thamnocephalis</taxon>
    </lineage>
</organism>
<reference evidence="4" key="1">
    <citation type="journal article" date="2018" name="Nat. Microbiol.">
        <title>Leveraging single-cell genomics to expand the fungal tree of life.</title>
        <authorList>
            <person name="Ahrendt S.R."/>
            <person name="Quandt C.A."/>
            <person name="Ciobanu D."/>
            <person name="Clum A."/>
            <person name="Salamov A."/>
            <person name="Andreopoulos B."/>
            <person name="Cheng J.F."/>
            <person name="Woyke T."/>
            <person name="Pelin A."/>
            <person name="Henrissat B."/>
            <person name="Reynolds N.K."/>
            <person name="Benny G.L."/>
            <person name="Smith M.E."/>
            <person name="James T.Y."/>
            <person name="Grigoriev I.V."/>
        </authorList>
    </citation>
    <scope>NUCLEOTIDE SEQUENCE [LARGE SCALE GENOMIC DNA]</scope>
    <source>
        <strain evidence="4">RSA 1356</strain>
    </source>
</reference>
<keyword evidence="1" id="KW-0732">Signal</keyword>
<evidence type="ECO:0000313" key="4">
    <source>
        <dbReference type="Proteomes" id="UP000271241"/>
    </source>
</evidence>
<evidence type="ECO:0000313" key="3">
    <source>
        <dbReference type="EMBL" id="RKP07192.1"/>
    </source>
</evidence>
<accession>A0A4P9XN02</accession>
<evidence type="ECO:0000256" key="1">
    <source>
        <dbReference type="ARBA" id="ARBA00022729"/>
    </source>
</evidence>
<dbReference type="InterPro" id="IPR029052">
    <property type="entry name" value="Metallo-depent_PP-like"/>
</dbReference>
<dbReference type="SUPFAM" id="SSF56300">
    <property type="entry name" value="Metallo-dependent phosphatases"/>
    <property type="match status" value="1"/>
</dbReference>